<gene>
    <name evidence="2" type="ORF">BZG36_01843</name>
</gene>
<feature type="transmembrane region" description="Helical" evidence="1">
    <location>
        <begin position="36"/>
        <end position="60"/>
    </location>
</feature>
<feature type="transmembrane region" description="Helical" evidence="1">
    <location>
        <begin position="202"/>
        <end position="221"/>
    </location>
</feature>
<dbReference type="PANTHER" id="PTHR13146:SF1">
    <property type="entry name" value="SUGAR PHOSPHATE TRANSPORTER DOMAIN-CONTAINING PROTEIN"/>
    <property type="match status" value="1"/>
</dbReference>
<evidence type="ECO:0008006" key="4">
    <source>
        <dbReference type="Google" id="ProtNLM"/>
    </source>
</evidence>
<dbReference type="Proteomes" id="UP000242875">
    <property type="component" value="Unassembled WGS sequence"/>
</dbReference>
<accession>A0A261Y2G6</accession>
<keyword evidence="3" id="KW-1185">Reference proteome</keyword>
<reference evidence="2 3" key="1">
    <citation type="journal article" date="2017" name="Mycologia">
        <title>Bifiguratus adelaidae, gen. et sp. nov., a new member of Mucoromycotina in endophytic and soil-dwelling habitats.</title>
        <authorList>
            <person name="Torres-Cruz T.J."/>
            <person name="Billingsley Tobias T.L."/>
            <person name="Almatruk M."/>
            <person name="Hesse C."/>
            <person name="Kuske C.R."/>
            <person name="Desiro A."/>
            <person name="Benucci G.M."/>
            <person name="Bonito G."/>
            <person name="Stajich J.E."/>
            <person name="Dunlap C."/>
            <person name="Arnold A.E."/>
            <person name="Porras-Alfaro A."/>
        </authorList>
    </citation>
    <scope>NUCLEOTIDE SEQUENCE [LARGE SCALE GENOMIC DNA]</scope>
    <source>
        <strain evidence="2 3">AZ0501</strain>
    </source>
</reference>
<feature type="transmembrane region" description="Helical" evidence="1">
    <location>
        <begin position="233"/>
        <end position="254"/>
    </location>
</feature>
<keyword evidence="1" id="KW-0812">Transmembrane</keyword>
<name>A0A261Y2G6_9FUNG</name>
<feature type="transmembrane region" description="Helical" evidence="1">
    <location>
        <begin position="12"/>
        <end position="30"/>
    </location>
</feature>
<dbReference type="EMBL" id="MVBO01000030">
    <property type="protein sequence ID" value="OZJ04782.1"/>
    <property type="molecule type" value="Genomic_DNA"/>
</dbReference>
<organism evidence="2 3">
    <name type="scientific">Bifiguratus adelaidae</name>
    <dbReference type="NCBI Taxonomy" id="1938954"/>
    <lineage>
        <taxon>Eukaryota</taxon>
        <taxon>Fungi</taxon>
        <taxon>Fungi incertae sedis</taxon>
        <taxon>Mucoromycota</taxon>
        <taxon>Mucoromycotina</taxon>
        <taxon>Endogonomycetes</taxon>
        <taxon>Endogonales</taxon>
        <taxon>Endogonales incertae sedis</taxon>
        <taxon>Bifiguratus</taxon>
    </lineage>
</organism>
<dbReference type="InterPro" id="IPR037185">
    <property type="entry name" value="EmrE-like"/>
</dbReference>
<dbReference type="AlphaFoldDB" id="A0A261Y2G6"/>
<evidence type="ECO:0000313" key="3">
    <source>
        <dbReference type="Proteomes" id="UP000242875"/>
    </source>
</evidence>
<feature type="transmembrane region" description="Helical" evidence="1">
    <location>
        <begin position="151"/>
        <end position="172"/>
    </location>
</feature>
<feature type="transmembrane region" description="Helical" evidence="1">
    <location>
        <begin position="308"/>
        <end position="328"/>
    </location>
</feature>
<feature type="transmembrane region" description="Helical" evidence="1">
    <location>
        <begin position="335"/>
        <end position="358"/>
    </location>
</feature>
<dbReference type="SUPFAM" id="SSF103481">
    <property type="entry name" value="Multidrug resistance efflux transporter EmrE"/>
    <property type="match status" value="1"/>
</dbReference>
<sequence>MDSSLYVAVHQVLFLLSGLLQTLGAQWLYYQGATTGASYLTALANYVGMAGVGLLLPFMVKNNSQLSYQMVEMADPDATLKENLSGIDAEAITATSRLQVEKRHDDHKISGQSGANSTTAELSETIVKSPIKAVFEKPIHRPEGPIVHKHIFRLALLDLCANFLVTVGFFYVGSGMYQVIYSSVVIWCAIMNFLLMGRSLTMLQWGAIVGTSCGLAISALGRGGDDTTSAATLLVGILLTLGGTLFYSCVYVYADFILSNSNPPPLPTRVCFTMGLYCTSMSAIWVLFYTLPHWDELIHIKAGVASSSIWLGYLTIVLASTCHAWNYYELIDRTGSVAVGVLQGLRAILVFVISHYWFCRSDSAQCFTVWKGWEVQDDSTGGIP</sequence>
<feature type="transmembrane region" description="Helical" evidence="1">
    <location>
        <begin position="266"/>
        <end position="288"/>
    </location>
</feature>
<proteinExistence type="predicted"/>
<keyword evidence="1" id="KW-1133">Transmembrane helix</keyword>
<protein>
    <recommendedName>
        <fullName evidence="4">EamA domain-containing protein</fullName>
    </recommendedName>
</protein>
<dbReference type="GO" id="GO:0016020">
    <property type="term" value="C:membrane"/>
    <property type="evidence" value="ECO:0007669"/>
    <property type="project" value="TreeGrafter"/>
</dbReference>
<dbReference type="PANTHER" id="PTHR13146">
    <property type="match status" value="1"/>
</dbReference>
<keyword evidence="1" id="KW-0472">Membrane</keyword>
<evidence type="ECO:0000313" key="2">
    <source>
        <dbReference type="EMBL" id="OZJ04782.1"/>
    </source>
</evidence>
<evidence type="ECO:0000256" key="1">
    <source>
        <dbReference type="SAM" id="Phobius"/>
    </source>
</evidence>
<dbReference type="OrthoDB" id="29773at2759"/>
<comment type="caution">
    <text evidence="2">The sequence shown here is derived from an EMBL/GenBank/DDBJ whole genome shotgun (WGS) entry which is preliminary data.</text>
</comment>